<proteinExistence type="inferred from homology"/>
<name>A0ABP8UGL7_9ACTN</name>
<dbReference type="PANTHER" id="PTHR11487">
    <property type="entry name" value="THIOESTERASE"/>
    <property type="match status" value="1"/>
</dbReference>
<comment type="similarity">
    <text evidence="1">Belongs to the thioesterase family.</text>
</comment>
<evidence type="ECO:0000313" key="3">
    <source>
        <dbReference type="EMBL" id="GAA4629401.1"/>
    </source>
</evidence>
<protein>
    <submittedName>
        <fullName evidence="3">Alpha/beta fold hydrolase</fullName>
    </submittedName>
</protein>
<dbReference type="SUPFAM" id="SSF53474">
    <property type="entry name" value="alpha/beta-Hydrolases"/>
    <property type="match status" value="1"/>
</dbReference>
<evidence type="ECO:0000313" key="4">
    <source>
        <dbReference type="Proteomes" id="UP001501442"/>
    </source>
</evidence>
<sequence length="249" mass="27359">MTHFGGYASWIRSFHNAGDSTHRLLCFPYAGGSAGYFFPLSAALSPAVQVLGVQYPGRQDRYTEPAIEDLAEIADKVASLIGTENHSRLVLLGHSMGALIAFETAKRLELNYGVAPVKLIVSGMQAPSRHRGTRHWDGDEPLVNEIRLLHGTDPAFFENEELRELFLPVLRSDYKAVCSYRGDVHTVLSCPITAFLGRADPRVSRGDVSHWAGHTSSGLSVRMFSGDHFYLNGFPPDVVDAVKSEIPHP</sequence>
<keyword evidence="4" id="KW-1185">Reference proteome</keyword>
<dbReference type="GO" id="GO:0016787">
    <property type="term" value="F:hydrolase activity"/>
    <property type="evidence" value="ECO:0007669"/>
    <property type="project" value="UniProtKB-KW"/>
</dbReference>
<dbReference type="InterPro" id="IPR012223">
    <property type="entry name" value="TEII"/>
</dbReference>
<dbReference type="InterPro" id="IPR029058">
    <property type="entry name" value="AB_hydrolase_fold"/>
</dbReference>
<reference evidence="4" key="1">
    <citation type="journal article" date="2019" name="Int. J. Syst. Evol. Microbiol.">
        <title>The Global Catalogue of Microorganisms (GCM) 10K type strain sequencing project: providing services to taxonomists for standard genome sequencing and annotation.</title>
        <authorList>
            <consortium name="The Broad Institute Genomics Platform"/>
            <consortium name="The Broad Institute Genome Sequencing Center for Infectious Disease"/>
            <person name="Wu L."/>
            <person name="Ma J."/>
        </authorList>
    </citation>
    <scope>NUCLEOTIDE SEQUENCE [LARGE SCALE GENOMIC DNA]</scope>
    <source>
        <strain evidence="4">JCM 17939</strain>
    </source>
</reference>
<dbReference type="PANTHER" id="PTHR11487:SF0">
    <property type="entry name" value="S-ACYL FATTY ACID SYNTHASE THIOESTERASE, MEDIUM CHAIN"/>
    <property type="match status" value="1"/>
</dbReference>
<evidence type="ECO:0000256" key="1">
    <source>
        <dbReference type="ARBA" id="ARBA00007169"/>
    </source>
</evidence>
<dbReference type="Proteomes" id="UP001501442">
    <property type="component" value="Unassembled WGS sequence"/>
</dbReference>
<accession>A0ABP8UGL7</accession>
<dbReference type="RefSeq" id="WP_345433421.1">
    <property type="nucleotide sequence ID" value="NZ_BAABHK010000007.1"/>
</dbReference>
<evidence type="ECO:0000259" key="2">
    <source>
        <dbReference type="Pfam" id="PF00975"/>
    </source>
</evidence>
<dbReference type="EMBL" id="BAABHK010000007">
    <property type="protein sequence ID" value="GAA4629401.1"/>
    <property type="molecule type" value="Genomic_DNA"/>
</dbReference>
<gene>
    <name evidence="3" type="ORF">GCM10023196_050060</name>
</gene>
<dbReference type="Pfam" id="PF00975">
    <property type="entry name" value="Thioesterase"/>
    <property type="match status" value="1"/>
</dbReference>
<organism evidence="3 4">
    <name type="scientific">Actinoallomurus vinaceus</name>
    <dbReference type="NCBI Taxonomy" id="1080074"/>
    <lineage>
        <taxon>Bacteria</taxon>
        <taxon>Bacillati</taxon>
        <taxon>Actinomycetota</taxon>
        <taxon>Actinomycetes</taxon>
        <taxon>Streptosporangiales</taxon>
        <taxon>Thermomonosporaceae</taxon>
        <taxon>Actinoallomurus</taxon>
    </lineage>
</organism>
<feature type="domain" description="Thioesterase" evidence="2">
    <location>
        <begin position="23"/>
        <end position="241"/>
    </location>
</feature>
<dbReference type="Gene3D" id="3.40.50.1820">
    <property type="entry name" value="alpha/beta hydrolase"/>
    <property type="match status" value="1"/>
</dbReference>
<comment type="caution">
    <text evidence="3">The sequence shown here is derived from an EMBL/GenBank/DDBJ whole genome shotgun (WGS) entry which is preliminary data.</text>
</comment>
<dbReference type="InterPro" id="IPR001031">
    <property type="entry name" value="Thioesterase"/>
</dbReference>
<keyword evidence="3" id="KW-0378">Hydrolase</keyword>